<keyword evidence="6 12" id="KW-0378">Hydrolase</keyword>
<dbReference type="PROSITE" id="PS00767">
    <property type="entry name" value="THF_DHG_CYH_2"/>
    <property type="match status" value="1"/>
</dbReference>
<feature type="binding site" evidence="12">
    <location>
        <begin position="169"/>
        <end position="171"/>
    </location>
    <ligand>
        <name>NADP(+)</name>
        <dbReference type="ChEBI" id="CHEBI:58349"/>
    </ligand>
</feature>
<dbReference type="KEGG" id="nfl:COO91_04113"/>
<evidence type="ECO:0000256" key="4">
    <source>
        <dbReference type="ARBA" id="ARBA00022605"/>
    </source>
</evidence>
<evidence type="ECO:0000313" key="15">
    <source>
        <dbReference type="EMBL" id="AUB38148.1"/>
    </source>
</evidence>
<keyword evidence="11 12" id="KW-0511">Multifunctional enzyme</keyword>
<dbReference type="GO" id="GO:0004488">
    <property type="term" value="F:methylenetetrahydrofolate dehydrogenase (NADP+) activity"/>
    <property type="evidence" value="ECO:0007669"/>
    <property type="project" value="UniProtKB-UniRule"/>
</dbReference>
<evidence type="ECO:0000313" key="16">
    <source>
        <dbReference type="Proteomes" id="UP000232003"/>
    </source>
</evidence>
<dbReference type="AlphaFoldDB" id="A0A2K8SRX7"/>
<evidence type="ECO:0000256" key="10">
    <source>
        <dbReference type="ARBA" id="ARBA00023167"/>
    </source>
</evidence>
<keyword evidence="16" id="KW-1185">Reference proteome</keyword>
<keyword evidence="8 12" id="KW-0560">Oxidoreductase</keyword>
<dbReference type="InterPro" id="IPR020630">
    <property type="entry name" value="THF_DH/CycHdrlase_cat_dom"/>
</dbReference>
<keyword evidence="3 12" id="KW-0554">One-carbon metabolism</keyword>
<gene>
    <name evidence="12" type="primary">folD</name>
    <name evidence="15" type="ORF">COO91_04113</name>
</gene>
<dbReference type="RefSeq" id="WP_100899567.1">
    <property type="nucleotide sequence ID" value="NZ_CAWNNC010000001.1"/>
</dbReference>
<comment type="caution">
    <text evidence="12">Lacks conserved residue(s) required for the propagation of feature annotation.</text>
</comment>
<dbReference type="Proteomes" id="UP000232003">
    <property type="component" value="Chromosome"/>
</dbReference>
<keyword evidence="5 12" id="KW-0658">Purine biosynthesis</keyword>
<evidence type="ECO:0000256" key="2">
    <source>
        <dbReference type="ARBA" id="ARBA00011738"/>
    </source>
</evidence>
<reference evidence="15 16" key="1">
    <citation type="submission" date="2017-11" db="EMBL/GenBank/DDBJ databases">
        <title>Complete genome of a free-living desiccation-tolerant cyanobacterium and its photosynthetic adaptation to extreme terrestrial habitat.</title>
        <authorList>
            <person name="Shang J."/>
        </authorList>
    </citation>
    <scope>NUCLEOTIDE SEQUENCE [LARGE SCALE GENOMIC DNA]</scope>
    <source>
        <strain evidence="15 16">CCNUN1</strain>
    </source>
</reference>
<accession>A0A2K8SRX7</accession>
<dbReference type="NCBIfam" id="NF008058">
    <property type="entry name" value="PRK10792.1"/>
    <property type="match status" value="1"/>
</dbReference>
<dbReference type="CDD" id="cd01080">
    <property type="entry name" value="NAD_bind_m-THF_DH_Cyclohyd"/>
    <property type="match status" value="1"/>
</dbReference>
<dbReference type="Gene3D" id="3.40.50.10860">
    <property type="entry name" value="Leucine Dehydrogenase, chain A, domain 1"/>
    <property type="match status" value="1"/>
</dbReference>
<evidence type="ECO:0000256" key="6">
    <source>
        <dbReference type="ARBA" id="ARBA00022801"/>
    </source>
</evidence>
<dbReference type="GO" id="GO:0005829">
    <property type="term" value="C:cytosol"/>
    <property type="evidence" value="ECO:0007669"/>
    <property type="project" value="TreeGrafter"/>
</dbReference>
<dbReference type="HAMAP" id="MF_01576">
    <property type="entry name" value="THF_DHG_CYH"/>
    <property type="match status" value="1"/>
</dbReference>
<dbReference type="PRINTS" id="PR00085">
    <property type="entry name" value="THFDHDRGNASE"/>
</dbReference>
<dbReference type="InterPro" id="IPR036291">
    <property type="entry name" value="NAD(P)-bd_dom_sf"/>
</dbReference>
<dbReference type="PANTHER" id="PTHR48099:SF5">
    <property type="entry name" value="C-1-TETRAHYDROFOLATE SYNTHASE, CYTOPLASMIC"/>
    <property type="match status" value="1"/>
</dbReference>
<protein>
    <recommendedName>
        <fullName evidence="12">Bifunctional protein FolD</fullName>
    </recommendedName>
    <domain>
        <recommendedName>
            <fullName evidence="12">Methylenetetrahydrofolate dehydrogenase</fullName>
            <ecNumber evidence="12">1.5.1.5</ecNumber>
        </recommendedName>
    </domain>
    <domain>
        <recommendedName>
            <fullName evidence="12">Methenyltetrahydrofolate cyclohydrolase</fullName>
            <ecNumber evidence="12">3.5.4.9</ecNumber>
        </recommendedName>
    </domain>
</protein>
<keyword evidence="4 12" id="KW-0028">Amino-acid biosynthesis</keyword>
<proteinExistence type="inferred from homology"/>
<evidence type="ECO:0000256" key="9">
    <source>
        <dbReference type="ARBA" id="ARBA00023102"/>
    </source>
</evidence>
<dbReference type="Pfam" id="PF00763">
    <property type="entry name" value="THF_DHG_CYH"/>
    <property type="match status" value="1"/>
</dbReference>
<dbReference type="FunFam" id="3.40.50.720:FF:000094">
    <property type="entry name" value="Bifunctional protein FolD"/>
    <property type="match status" value="1"/>
</dbReference>
<keyword evidence="9 12" id="KW-0368">Histidine biosynthesis</keyword>
<dbReference type="Pfam" id="PF02882">
    <property type="entry name" value="THF_DHG_CYH_C"/>
    <property type="match status" value="1"/>
</dbReference>
<dbReference type="GO" id="GO:0009086">
    <property type="term" value="P:methionine biosynthetic process"/>
    <property type="evidence" value="ECO:0007669"/>
    <property type="project" value="UniProtKB-KW"/>
</dbReference>
<keyword evidence="7 12" id="KW-0521">NADP</keyword>
<keyword evidence="10 12" id="KW-0486">Methionine biosynthesis</keyword>
<dbReference type="InterPro" id="IPR046346">
    <property type="entry name" value="Aminoacid_DH-like_N_sf"/>
</dbReference>
<comment type="similarity">
    <text evidence="12">Belongs to the tetrahydrofolate dehydrogenase/cyclohydrolase family.</text>
</comment>
<evidence type="ECO:0000256" key="5">
    <source>
        <dbReference type="ARBA" id="ARBA00022755"/>
    </source>
</evidence>
<comment type="function">
    <text evidence="12">Catalyzes the oxidation of 5,10-methylenetetrahydrofolate to 5,10-methenyltetrahydrofolate and then the hydrolysis of 5,10-methenyltetrahydrofolate to 10-formyltetrahydrofolate.</text>
</comment>
<dbReference type="PANTHER" id="PTHR48099">
    <property type="entry name" value="C-1-TETRAHYDROFOLATE SYNTHASE, CYTOPLASMIC-RELATED"/>
    <property type="match status" value="1"/>
</dbReference>
<name>A0A2K8SRX7_9NOSO</name>
<organism evidence="15 16">
    <name type="scientific">Nostoc flagelliforme CCNUN1</name>
    <dbReference type="NCBI Taxonomy" id="2038116"/>
    <lineage>
        <taxon>Bacteria</taxon>
        <taxon>Bacillati</taxon>
        <taxon>Cyanobacteriota</taxon>
        <taxon>Cyanophyceae</taxon>
        <taxon>Nostocales</taxon>
        <taxon>Nostocaceae</taxon>
        <taxon>Nostoc</taxon>
    </lineage>
</organism>
<dbReference type="InterPro" id="IPR000672">
    <property type="entry name" value="THF_DH/CycHdrlase"/>
</dbReference>
<evidence type="ECO:0000256" key="1">
    <source>
        <dbReference type="ARBA" id="ARBA00004777"/>
    </source>
</evidence>
<dbReference type="EC" id="1.5.1.5" evidence="12"/>
<evidence type="ECO:0000256" key="8">
    <source>
        <dbReference type="ARBA" id="ARBA00023002"/>
    </source>
</evidence>
<evidence type="ECO:0000259" key="13">
    <source>
        <dbReference type="Pfam" id="PF00763"/>
    </source>
</evidence>
<evidence type="ECO:0000259" key="14">
    <source>
        <dbReference type="Pfam" id="PF02882"/>
    </source>
</evidence>
<evidence type="ECO:0000256" key="7">
    <source>
        <dbReference type="ARBA" id="ARBA00022857"/>
    </source>
</evidence>
<sequence>MDTKTAKLLDGKALAAKIQQELSVAITQLQPKIGRSPGLAVLMVGDNLASAAYVRNKEKACAKVGIASFGQHFPAQTTFEELEEVIAALNHDERVDGILVQLPLPNHLDAVALLHQIDPDKDADGLHPVNLGRLVRGETGLRSCTPAGVMRLLEEYEIPLQGKQAVVVGRSILVGKPMALMLLEADATVTIAHSRSHDLKSITQNADILIAAVGRPGLITADMVKPGAVVVDVGMNRVTDASGKSRLIGDVHFESTAAVAEFITPVPGGVGPMTVAILLQNTFASYSRAAREEKE</sequence>
<evidence type="ECO:0000256" key="12">
    <source>
        <dbReference type="HAMAP-Rule" id="MF_01576"/>
    </source>
</evidence>
<dbReference type="EMBL" id="CP024785">
    <property type="protein sequence ID" value="AUB38148.1"/>
    <property type="molecule type" value="Genomic_DNA"/>
</dbReference>
<dbReference type="GO" id="GO:0004477">
    <property type="term" value="F:methenyltetrahydrofolate cyclohydrolase activity"/>
    <property type="evidence" value="ECO:0007669"/>
    <property type="project" value="UniProtKB-UniRule"/>
</dbReference>
<dbReference type="GO" id="GO:0006164">
    <property type="term" value="P:purine nucleotide biosynthetic process"/>
    <property type="evidence" value="ECO:0007669"/>
    <property type="project" value="UniProtKB-KW"/>
</dbReference>
<dbReference type="GO" id="GO:0000105">
    <property type="term" value="P:L-histidine biosynthetic process"/>
    <property type="evidence" value="ECO:0007669"/>
    <property type="project" value="UniProtKB-KW"/>
</dbReference>
<dbReference type="SUPFAM" id="SSF51735">
    <property type="entry name" value="NAD(P)-binding Rossmann-fold domains"/>
    <property type="match status" value="1"/>
</dbReference>
<comment type="catalytic activity">
    <reaction evidence="12">
        <text>(6R)-5,10-methylene-5,6,7,8-tetrahydrofolate + NADP(+) = (6R)-5,10-methenyltetrahydrofolate + NADPH</text>
        <dbReference type="Rhea" id="RHEA:22812"/>
        <dbReference type="ChEBI" id="CHEBI:15636"/>
        <dbReference type="ChEBI" id="CHEBI:57455"/>
        <dbReference type="ChEBI" id="CHEBI:57783"/>
        <dbReference type="ChEBI" id="CHEBI:58349"/>
        <dbReference type="EC" id="1.5.1.5"/>
    </reaction>
</comment>
<dbReference type="NCBIfam" id="NF010783">
    <property type="entry name" value="PRK14186.1"/>
    <property type="match status" value="1"/>
</dbReference>
<dbReference type="EC" id="3.5.4.9" evidence="12"/>
<feature type="domain" description="Tetrahydrofolate dehydrogenase/cyclohydrolase NAD(P)-binding" evidence="14">
    <location>
        <begin position="143"/>
        <end position="288"/>
    </location>
</feature>
<comment type="pathway">
    <text evidence="1 12">One-carbon metabolism; tetrahydrofolate interconversion.</text>
</comment>
<evidence type="ECO:0000256" key="3">
    <source>
        <dbReference type="ARBA" id="ARBA00022563"/>
    </source>
</evidence>
<dbReference type="InterPro" id="IPR020867">
    <property type="entry name" value="THF_DH/CycHdrlase_CS"/>
</dbReference>
<dbReference type="OrthoDB" id="9803580at2"/>
<dbReference type="Gene3D" id="3.40.50.720">
    <property type="entry name" value="NAD(P)-binding Rossmann-like Domain"/>
    <property type="match status" value="1"/>
</dbReference>
<dbReference type="GO" id="GO:0035999">
    <property type="term" value="P:tetrahydrofolate interconversion"/>
    <property type="evidence" value="ECO:0007669"/>
    <property type="project" value="UniProtKB-UniRule"/>
</dbReference>
<dbReference type="FunFam" id="3.40.50.10860:FF:000005">
    <property type="entry name" value="C-1-tetrahydrofolate synthase, cytoplasmic, putative"/>
    <property type="match status" value="1"/>
</dbReference>
<dbReference type="InterPro" id="IPR020631">
    <property type="entry name" value="THF_DH/CycHdrlase_NAD-bd_dom"/>
</dbReference>
<comment type="catalytic activity">
    <reaction evidence="12">
        <text>(6R)-5,10-methenyltetrahydrofolate + H2O = (6R)-10-formyltetrahydrofolate + H(+)</text>
        <dbReference type="Rhea" id="RHEA:23700"/>
        <dbReference type="ChEBI" id="CHEBI:15377"/>
        <dbReference type="ChEBI" id="CHEBI:15378"/>
        <dbReference type="ChEBI" id="CHEBI:57455"/>
        <dbReference type="ChEBI" id="CHEBI:195366"/>
        <dbReference type="EC" id="3.5.4.9"/>
    </reaction>
</comment>
<feature type="domain" description="Tetrahydrofolate dehydrogenase/cyclohydrolase catalytic" evidence="13">
    <location>
        <begin position="9"/>
        <end position="124"/>
    </location>
</feature>
<dbReference type="SUPFAM" id="SSF53223">
    <property type="entry name" value="Aminoacid dehydrogenase-like, N-terminal domain"/>
    <property type="match status" value="1"/>
</dbReference>
<comment type="subunit">
    <text evidence="2 12">Homodimer.</text>
</comment>
<dbReference type="UniPathway" id="UPA00193"/>
<evidence type="ECO:0000256" key="11">
    <source>
        <dbReference type="ARBA" id="ARBA00023268"/>
    </source>
</evidence>